<reference evidence="2" key="1">
    <citation type="journal article" date="2020" name="Stud. Mycol.">
        <title>101 Dothideomycetes genomes: a test case for predicting lifestyles and emergence of pathogens.</title>
        <authorList>
            <person name="Haridas S."/>
            <person name="Albert R."/>
            <person name="Binder M."/>
            <person name="Bloem J."/>
            <person name="Labutti K."/>
            <person name="Salamov A."/>
            <person name="Andreopoulos B."/>
            <person name="Baker S."/>
            <person name="Barry K."/>
            <person name="Bills G."/>
            <person name="Bluhm B."/>
            <person name="Cannon C."/>
            <person name="Castanera R."/>
            <person name="Culley D."/>
            <person name="Daum C."/>
            <person name="Ezra D."/>
            <person name="Gonzalez J."/>
            <person name="Henrissat B."/>
            <person name="Kuo A."/>
            <person name="Liang C."/>
            <person name="Lipzen A."/>
            <person name="Lutzoni F."/>
            <person name="Magnuson J."/>
            <person name="Mondo S."/>
            <person name="Nolan M."/>
            <person name="Ohm R."/>
            <person name="Pangilinan J."/>
            <person name="Park H.-J."/>
            <person name="Ramirez L."/>
            <person name="Alfaro M."/>
            <person name="Sun H."/>
            <person name="Tritt A."/>
            <person name="Yoshinaga Y."/>
            <person name="Zwiers L.-H."/>
            <person name="Turgeon B."/>
            <person name="Goodwin S."/>
            <person name="Spatafora J."/>
            <person name="Crous P."/>
            <person name="Grigoriev I."/>
        </authorList>
    </citation>
    <scope>NUCLEOTIDE SEQUENCE</scope>
    <source>
        <strain evidence="2">CBS 122367</strain>
    </source>
</reference>
<accession>A0A6G1IU83</accession>
<dbReference type="AlphaFoldDB" id="A0A6G1IU83"/>
<keyword evidence="3" id="KW-1185">Reference proteome</keyword>
<name>A0A6G1IU83_9PLEO</name>
<evidence type="ECO:0000256" key="1">
    <source>
        <dbReference type="SAM" id="MobiDB-lite"/>
    </source>
</evidence>
<sequence>MLQTGQLGATRGDGSHAWGEGTEGRRGGRWPVSSEHEASPKRPQTPGEAGAQHVPDECATLIAAISVDSAAVGRDPGGICISASAASPTALEHGFLEAFGWRGPIAAADALQRAPASRAPDRAWDRCIHAAGVAVEDLMPSTPPIGARGPLRQCGEWRVIRAFPTLSETTAPASIGPLPPTREAALSPSAIRRRSPTLGPAPSIVSCITLGCFCLARPLIMCTARCG</sequence>
<protein>
    <submittedName>
        <fullName evidence="2">Uncharacterized protein</fullName>
    </submittedName>
</protein>
<gene>
    <name evidence="2" type="ORF">K458DRAFT_81908</name>
</gene>
<evidence type="ECO:0000313" key="3">
    <source>
        <dbReference type="Proteomes" id="UP000799291"/>
    </source>
</evidence>
<evidence type="ECO:0000313" key="2">
    <source>
        <dbReference type="EMBL" id="KAF2681540.1"/>
    </source>
</evidence>
<dbReference type="Proteomes" id="UP000799291">
    <property type="component" value="Unassembled WGS sequence"/>
</dbReference>
<dbReference type="EMBL" id="MU005591">
    <property type="protein sequence ID" value="KAF2681540.1"/>
    <property type="molecule type" value="Genomic_DNA"/>
</dbReference>
<proteinExistence type="predicted"/>
<organism evidence="2 3">
    <name type="scientific">Lentithecium fluviatile CBS 122367</name>
    <dbReference type="NCBI Taxonomy" id="1168545"/>
    <lineage>
        <taxon>Eukaryota</taxon>
        <taxon>Fungi</taxon>
        <taxon>Dikarya</taxon>
        <taxon>Ascomycota</taxon>
        <taxon>Pezizomycotina</taxon>
        <taxon>Dothideomycetes</taxon>
        <taxon>Pleosporomycetidae</taxon>
        <taxon>Pleosporales</taxon>
        <taxon>Massarineae</taxon>
        <taxon>Lentitheciaceae</taxon>
        <taxon>Lentithecium</taxon>
    </lineage>
</organism>
<feature type="region of interest" description="Disordered" evidence="1">
    <location>
        <begin position="1"/>
        <end position="52"/>
    </location>
</feature>